<protein>
    <recommendedName>
        <fullName evidence="4">DUF5666 domain-containing protein</fullName>
    </recommendedName>
</protein>
<keyword evidence="1" id="KW-0732">Signal</keyword>
<evidence type="ECO:0008006" key="4">
    <source>
        <dbReference type="Google" id="ProtNLM"/>
    </source>
</evidence>
<comment type="caution">
    <text evidence="2">The sequence shown here is derived from an EMBL/GenBank/DDBJ whole genome shotgun (WGS) entry which is preliminary data.</text>
</comment>
<evidence type="ECO:0000313" key="2">
    <source>
        <dbReference type="EMBL" id="GGG64496.1"/>
    </source>
</evidence>
<reference evidence="2" key="1">
    <citation type="journal article" date="2014" name="Int. J. Syst. Evol. Microbiol.">
        <title>Complete genome sequence of Corynebacterium casei LMG S-19264T (=DSM 44701T), isolated from a smear-ripened cheese.</title>
        <authorList>
            <consortium name="US DOE Joint Genome Institute (JGI-PGF)"/>
            <person name="Walter F."/>
            <person name="Albersmeier A."/>
            <person name="Kalinowski J."/>
            <person name="Ruckert C."/>
        </authorList>
    </citation>
    <scope>NUCLEOTIDE SEQUENCE</scope>
    <source>
        <strain evidence="2">CGMCC 1.12997</strain>
    </source>
</reference>
<accession>A0A917H1E8</accession>
<feature type="signal peptide" evidence="1">
    <location>
        <begin position="1"/>
        <end position="22"/>
    </location>
</feature>
<evidence type="ECO:0000256" key="1">
    <source>
        <dbReference type="SAM" id="SignalP"/>
    </source>
</evidence>
<evidence type="ECO:0000313" key="3">
    <source>
        <dbReference type="Proteomes" id="UP000647241"/>
    </source>
</evidence>
<gene>
    <name evidence="2" type="ORF">GCM10011585_02610</name>
</gene>
<reference evidence="2" key="2">
    <citation type="submission" date="2020-09" db="EMBL/GenBank/DDBJ databases">
        <authorList>
            <person name="Sun Q."/>
            <person name="Zhou Y."/>
        </authorList>
    </citation>
    <scope>NUCLEOTIDE SEQUENCE</scope>
    <source>
        <strain evidence="2">CGMCC 1.12997</strain>
    </source>
</reference>
<keyword evidence="3" id="KW-1185">Reference proteome</keyword>
<organism evidence="2 3">
    <name type="scientific">Edaphobacter dinghuensis</name>
    <dbReference type="NCBI Taxonomy" id="1560005"/>
    <lineage>
        <taxon>Bacteria</taxon>
        <taxon>Pseudomonadati</taxon>
        <taxon>Acidobacteriota</taxon>
        <taxon>Terriglobia</taxon>
        <taxon>Terriglobales</taxon>
        <taxon>Acidobacteriaceae</taxon>
        <taxon>Edaphobacter</taxon>
    </lineage>
</organism>
<dbReference type="AlphaFoldDB" id="A0A917H1E8"/>
<sequence length="114" mass="12119">MFRQKALVLVLTAACSSTMLYAAPFGSIFHKDKSTATASNSAADVTVDFNNTAEYPRQIKVGSKVKTLASHKVTHLAIPAGTTVTVYSSMKTHNPGDVLVVVDASHPNQTINVD</sequence>
<name>A0A917H1E8_9BACT</name>
<dbReference type="Proteomes" id="UP000647241">
    <property type="component" value="Unassembled WGS sequence"/>
</dbReference>
<dbReference type="EMBL" id="BMGT01000001">
    <property type="protein sequence ID" value="GGG64496.1"/>
    <property type="molecule type" value="Genomic_DNA"/>
</dbReference>
<proteinExistence type="predicted"/>
<feature type="chain" id="PRO_5037942376" description="DUF5666 domain-containing protein" evidence="1">
    <location>
        <begin position="23"/>
        <end position="114"/>
    </location>
</feature>
<dbReference type="RefSeq" id="WP_188552356.1">
    <property type="nucleotide sequence ID" value="NZ_BMGT01000001.1"/>
</dbReference>